<gene>
    <name evidence="3" type="ORF">FNF27_00637</name>
</gene>
<comment type="caution">
    <text evidence="3">The sequence shown here is derived from an EMBL/GenBank/DDBJ whole genome shotgun (WGS) entry which is preliminary data.</text>
</comment>
<feature type="compositionally biased region" description="Low complexity" evidence="1">
    <location>
        <begin position="474"/>
        <end position="498"/>
    </location>
</feature>
<keyword evidence="2" id="KW-1133">Transmembrane helix</keyword>
<feature type="compositionally biased region" description="Pro residues" evidence="1">
    <location>
        <begin position="823"/>
        <end position="835"/>
    </location>
</feature>
<proteinExistence type="predicted"/>
<dbReference type="AlphaFoldDB" id="A0A5A8EKC8"/>
<evidence type="ECO:0000256" key="1">
    <source>
        <dbReference type="SAM" id="MobiDB-lite"/>
    </source>
</evidence>
<feature type="region of interest" description="Disordered" evidence="1">
    <location>
        <begin position="461"/>
        <end position="498"/>
    </location>
</feature>
<dbReference type="EMBL" id="VLTO01000002">
    <property type="protein sequence ID" value="KAA0178089.1"/>
    <property type="molecule type" value="Genomic_DNA"/>
</dbReference>
<accession>A0A5A8EKC8</accession>
<feature type="compositionally biased region" description="Polar residues" evidence="1">
    <location>
        <begin position="613"/>
        <end position="622"/>
    </location>
</feature>
<name>A0A5A8EKC8_CAFRO</name>
<feature type="transmembrane region" description="Helical" evidence="2">
    <location>
        <begin position="931"/>
        <end position="951"/>
    </location>
</feature>
<sequence>MHGCDPTGARSLRVSRDAMAALALGGPDGGVRLLRQLWSAPLPLAPGGRECASPTTGDPVPVLCGVRESGTRSGVNGSVGIAAVDALRGSVLFEASELHGAPVPIVATNGNAQAVWNQSAVASLFATLRPVWLRELQPAAVEGATRMPAALAGERFMLFLQGGEAASGVANQAFGYSGPGVPVAELDLALAAGAGSAVVSAPGAACPEPGDGGLLCADSVFVPVLARPPGSATATAPALWILPIAFQTAIGRCMVLPFRTELGQPQAAGRAGDGAMPSISHVAQPVVLTLPAREALLLAAATLTTGAGANGTLTVWGVNATAGAWAGRAGASDVPVSVCSSESGAPQPPPRVGPLWSATIGLPSASATGGGGGPEEATRPVGALDTTEDGAAWAWWLQGGEAGGRPWLAVATGSGAGQDGLRFVALNRSAIGPGSSCPAGGAAAPRGLVLVGEEAGEGAWSGLRGSGGAGSVGGRTAASSSSSPASSSSASSSSASSSPGRILVQTFELSGGVVVTFAAAVPSAQELASGGAGSLLLQPLWCAVGSGEGASSPVVLPGGGYPNASLPVIMTATSGSAAGWTAQPFAPAKDGPFIASKLLDPERPEAMRVRPTVGSSLVSSRSCDPGAGLWPTDEEGDELAHRDWGAATVPDTNDEQGARVGGEDPSEASGEVLHGELQPLMDEAGERDLAVATEGRHKSVTYRAAPTGGDTGARANRERVRADVLGAWHRREVLGLAIAAGWVSVAEREQSVTRKAIRSRPGVRGLAAKGPSKGAPVAMQLPKSSSGAYAPDMAKPRLQQPAPLPAPLALPAPLGHPDSTAAPPEPVAPASPEGPTPLRSGDAVRVVKSTWREAAVVTAAAARLGSASARKSASGPNVGAGVAAGLTSLVVPLAAMGVPLSAGAVALSAASAAVAGATCPASAVGMAAWGVAYGVVGLVLAISRAVWLGHAAATGSMESMRALGAVSLGSHVVRACLSVWGLVVAVSTAALLAVAPWLGVVGSAGLAACGGAWPLAVLVVCAVVFGAAHVAAAVAAVSEAVAGPSVREDSETKFALHKLEAALQGRQSREAPSEEAQGSVGSDAETASGAGPSSTASGAASGGAGTVSKRAAGGPTPVRGEVIP</sequence>
<evidence type="ECO:0000313" key="4">
    <source>
        <dbReference type="Proteomes" id="UP000322899"/>
    </source>
</evidence>
<feature type="region of interest" description="Disordered" evidence="1">
    <location>
        <begin position="1064"/>
        <end position="1124"/>
    </location>
</feature>
<feature type="compositionally biased region" description="Low complexity" evidence="1">
    <location>
        <begin position="1086"/>
        <end position="1099"/>
    </location>
</feature>
<feature type="transmembrane region" description="Helical" evidence="2">
    <location>
        <begin position="972"/>
        <end position="995"/>
    </location>
</feature>
<protein>
    <submittedName>
        <fullName evidence="3">Uncharacterized protein</fullName>
    </submittedName>
</protein>
<feature type="region of interest" description="Disordered" evidence="1">
    <location>
        <begin position="609"/>
        <end position="670"/>
    </location>
</feature>
<feature type="transmembrane region" description="Helical" evidence="2">
    <location>
        <begin position="1015"/>
        <end position="1037"/>
    </location>
</feature>
<keyword evidence="2" id="KW-0472">Membrane</keyword>
<organism evidence="3 4">
    <name type="scientific">Cafeteria roenbergensis</name>
    <name type="common">Marine flagellate</name>
    <dbReference type="NCBI Taxonomy" id="33653"/>
    <lineage>
        <taxon>Eukaryota</taxon>
        <taxon>Sar</taxon>
        <taxon>Stramenopiles</taxon>
        <taxon>Bigyra</taxon>
        <taxon>Opalozoa</taxon>
        <taxon>Bicosoecida</taxon>
        <taxon>Cafeteriaceae</taxon>
        <taxon>Cafeteria</taxon>
    </lineage>
</organism>
<reference evidence="3 4" key="1">
    <citation type="submission" date="2019-07" db="EMBL/GenBank/DDBJ databases">
        <title>Genomes of Cafeteria roenbergensis.</title>
        <authorList>
            <person name="Fischer M.G."/>
            <person name="Hackl T."/>
            <person name="Roman M."/>
        </authorList>
    </citation>
    <scope>NUCLEOTIDE SEQUENCE [LARGE SCALE GENOMIC DNA]</scope>
    <source>
        <strain evidence="3 4">E4-10P</strain>
    </source>
</reference>
<dbReference type="Proteomes" id="UP000322899">
    <property type="component" value="Unassembled WGS sequence"/>
</dbReference>
<feature type="compositionally biased region" description="Gly residues" evidence="1">
    <location>
        <begin position="464"/>
        <end position="473"/>
    </location>
</feature>
<feature type="region of interest" description="Disordered" evidence="1">
    <location>
        <begin position="762"/>
        <end position="841"/>
    </location>
</feature>
<keyword evidence="2" id="KW-0812">Transmembrane</keyword>
<evidence type="ECO:0000313" key="3">
    <source>
        <dbReference type="EMBL" id="KAA0178089.1"/>
    </source>
</evidence>
<evidence type="ECO:0000256" key="2">
    <source>
        <dbReference type="SAM" id="Phobius"/>
    </source>
</evidence>